<accession>A0ABU3RV18</accession>
<dbReference type="SUPFAM" id="SSF55729">
    <property type="entry name" value="Acyl-CoA N-acyltransferases (Nat)"/>
    <property type="match status" value="1"/>
</dbReference>
<reference evidence="2 3" key="1">
    <citation type="submission" date="2023-09" db="EMBL/GenBank/DDBJ databases">
        <title>Microbacterium fusihabitans sp. nov., Microbacterium phycihabitans sp. nov., and Microbacterium cervinum sp. nov., isolated from dried seaweeds of beach.</title>
        <authorList>
            <person name="Lee S.D."/>
        </authorList>
    </citation>
    <scope>NUCLEOTIDE SEQUENCE [LARGE SCALE GENOMIC DNA]</scope>
    <source>
        <strain evidence="2 3">KSW2-21</strain>
    </source>
</reference>
<evidence type="ECO:0000313" key="2">
    <source>
        <dbReference type="EMBL" id="MDU0326745.1"/>
    </source>
</evidence>
<comment type="caution">
    <text evidence="2">The sequence shown here is derived from an EMBL/GenBank/DDBJ whole genome shotgun (WGS) entry which is preliminary data.</text>
</comment>
<proteinExistence type="predicted"/>
<gene>
    <name evidence="2" type="ORF">RWH43_08245</name>
</gene>
<name>A0ABU3RV18_9MICO</name>
<dbReference type="Proteomes" id="UP001256673">
    <property type="component" value="Unassembled WGS sequence"/>
</dbReference>
<sequence>MTTLTAGLELRPLHVPTSIDAPDAADFRDMVRLRNLIYAEISGHDDGSMPADELLPMYQPKPDMKRYAWIVVFHGEVVGRVGLEFPQEEGARTGFWHIDLRRSAWGHGIGRTAFALIESVARDEGRTVLQSWAEHPAAEGPQVAAPTGFGAIPEDHAARFFLASGNTLEQIVRVSALDLEGSRPHLENLLAAAEAAATGYRVVQWTLPTPDEFVDAFAWMKSRMVTDAPSAGLEFDEEVWDAARLRRYERDYLDAGRHLLVTAAQHVDTGELAAFNELVIGKDRAAATHQEDTLVVASHRGHRLGMLVKCAGLLAWHEVAPSSPRVITYNAEENRPMLSINEEIGFRAISYEGVWKKVLD</sequence>
<keyword evidence="3" id="KW-1185">Reference proteome</keyword>
<dbReference type="CDD" id="cd04301">
    <property type="entry name" value="NAT_SF"/>
    <property type="match status" value="1"/>
</dbReference>
<dbReference type="InterPro" id="IPR016181">
    <property type="entry name" value="Acyl_CoA_acyltransferase"/>
</dbReference>
<evidence type="ECO:0000259" key="1">
    <source>
        <dbReference type="PROSITE" id="PS51186"/>
    </source>
</evidence>
<dbReference type="Gene3D" id="3.40.630.30">
    <property type="match status" value="1"/>
</dbReference>
<dbReference type="InterPro" id="IPR000182">
    <property type="entry name" value="GNAT_dom"/>
</dbReference>
<evidence type="ECO:0000313" key="3">
    <source>
        <dbReference type="Proteomes" id="UP001256673"/>
    </source>
</evidence>
<protein>
    <submittedName>
        <fullName evidence="2">GNAT family N-acetyltransferase</fullName>
    </submittedName>
</protein>
<dbReference type="PROSITE" id="PS51186">
    <property type="entry name" value="GNAT"/>
    <property type="match status" value="1"/>
</dbReference>
<organism evidence="2 3">
    <name type="scientific">Microbacterium algihabitans</name>
    <dbReference type="NCBI Taxonomy" id="3075992"/>
    <lineage>
        <taxon>Bacteria</taxon>
        <taxon>Bacillati</taxon>
        <taxon>Actinomycetota</taxon>
        <taxon>Actinomycetes</taxon>
        <taxon>Micrococcales</taxon>
        <taxon>Microbacteriaceae</taxon>
        <taxon>Microbacterium</taxon>
    </lineage>
</organism>
<feature type="domain" description="N-acetyltransferase" evidence="1">
    <location>
        <begin position="25"/>
        <end position="193"/>
    </location>
</feature>
<dbReference type="EMBL" id="JAWDIU010000002">
    <property type="protein sequence ID" value="MDU0326745.1"/>
    <property type="molecule type" value="Genomic_DNA"/>
</dbReference>
<dbReference type="Pfam" id="PF00583">
    <property type="entry name" value="Acetyltransf_1"/>
    <property type="match status" value="1"/>
</dbReference>